<keyword evidence="2" id="KW-1185">Reference proteome</keyword>
<accession>A0A0N5C017</accession>
<protein>
    <submittedName>
        <fullName evidence="3">Ig-like domain-containing protein</fullName>
    </submittedName>
</protein>
<name>A0A0N5C017_STREA</name>
<sequence>MPYQNSSSEIFLKCGQIKQKYVPPIDVGYACCFADNETVLTYLGHDQFHFNNMNLNIDSYNGLLHNELGNLLNSSFISLLILLPENNFNSTSAVIGRYNNDSKLYSGQTVFVLPLKWYEESNYKVSAFPSGYPFHYNSQFLVPNIETTLRLKANDKVQRFKTTNSSEGTDIYTIDLREMNNGHVGCHAVPDNITHPGFKDFYEKRYKTNLLMFDEKTDKYLEVYDIKSLVSNSKYKCVINVDTITSDNKKPKFIKETNFTISFSNESSFTTWIIIGVSVSIISLLVIGLIIYKKLKPRKIESDNTPSIGISTPTSTSKSSTVTTSVVNAPIIQNKKVAPLSNSIGKKIVTKNSNINANNQMKKVTNKTVAKKSNVKQICEDSVFQMK</sequence>
<proteinExistence type="predicted"/>
<keyword evidence="1" id="KW-1133">Transmembrane helix</keyword>
<organism evidence="2 3">
    <name type="scientific">Strongyloides papillosus</name>
    <name type="common">Intestinal threadworm</name>
    <dbReference type="NCBI Taxonomy" id="174720"/>
    <lineage>
        <taxon>Eukaryota</taxon>
        <taxon>Metazoa</taxon>
        <taxon>Ecdysozoa</taxon>
        <taxon>Nematoda</taxon>
        <taxon>Chromadorea</taxon>
        <taxon>Rhabditida</taxon>
        <taxon>Tylenchina</taxon>
        <taxon>Panagrolaimomorpha</taxon>
        <taxon>Strongyloidoidea</taxon>
        <taxon>Strongyloididae</taxon>
        <taxon>Strongyloides</taxon>
    </lineage>
</organism>
<evidence type="ECO:0000256" key="1">
    <source>
        <dbReference type="SAM" id="Phobius"/>
    </source>
</evidence>
<dbReference type="Proteomes" id="UP000046392">
    <property type="component" value="Unplaced"/>
</dbReference>
<evidence type="ECO:0000313" key="2">
    <source>
        <dbReference type="Proteomes" id="UP000046392"/>
    </source>
</evidence>
<reference evidence="3" key="1">
    <citation type="submission" date="2017-02" db="UniProtKB">
        <authorList>
            <consortium name="WormBaseParasite"/>
        </authorList>
    </citation>
    <scope>IDENTIFICATION</scope>
</reference>
<evidence type="ECO:0000313" key="3">
    <source>
        <dbReference type="WBParaSite" id="SPAL_0001135300.1"/>
    </source>
</evidence>
<keyword evidence="1" id="KW-0472">Membrane</keyword>
<feature type="transmembrane region" description="Helical" evidence="1">
    <location>
        <begin position="269"/>
        <end position="292"/>
    </location>
</feature>
<dbReference type="WBParaSite" id="SPAL_0001135300.1">
    <property type="protein sequence ID" value="SPAL_0001135300.1"/>
    <property type="gene ID" value="SPAL_0001135300"/>
</dbReference>
<keyword evidence="1" id="KW-0812">Transmembrane</keyword>
<dbReference type="AlphaFoldDB" id="A0A0N5C017"/>